<keyword evidence="6" id="KW-0223">Dioxygenase</keyword>
<evidence type="ECO:0000259" key="5">
    <source>
        <dbReference type="Pfam" id="PF02668"/>
    </source>
</evidence>
<dbReference type="SUPFAM" id="SSF51197">
    <property type="entry name" value="Clavaminate synthase-like"/>
    <property type="match status" value="1"/>
</dbReference>
<evidence type="ECO:0000256" key="3">
    <source>
        <dbReference type="ARBA" id="ARBA00023004"/>
    </source>
</evidence>
<evidence type="ECO:0000313" key="6">
    <source>
        <dbReference type="EMBL" id="SEP48384.1"/>
    </source>
</evidence>
<dbReference type="GO" id="GO:0051213">
    <property type="term" value="F:dioxygenase activity"/>
    <property type="evidence" value="ECO:0007669"/>
    <property type="project" value="UniProtKB-KW"/>
</dbReference>
<evidence type="ECO:0000256" key="1">
    <source>
        <dbReference type="ARBA" id="ARBA00001954"/>
    </source>
</evidence>
<accession>A0A1H8Y7X5</accession>
<dbReference type="InterPro" id="IPR042098">
    <property type="entry name" value="TauD-like_sf"/>
</dbReference>
<sequence length="333" mass="36444">MSESLPVNADGVAPPTLDLTTLASFTTDRPLGWIRENRARIDAALAEHGALYFAGSGITDRRGFAAVRDALFDSPAHYREKATPRTDFGAGVYSSTDLPPSQDIRQHNENSYTLTFPGKLLFGCLTPPETGGATTVADVRSVLGALPAHIRDRMAESGWRLARTYHESVGLPWPSAFGTDRKSDVEEYCVANAIDCTWTEGTLRTAQVRPGVIRHPGTGQRAWFNHAAFWSEWTLEEEIREVLIEEFGHDGLPFATAYGDGSELRADDVAQINAAYETATRRRPWRQGDLLLVDNLLSSHGRDAFTGRRDIVVAMGEQVALADCATVPAVTAR</sequence>
<keyword evidence="7" id="KW-1185">Reference proteome</keyword>
<dbReference type="PANTHER" id="PTHR10696:SF56">
    <property type="entry name" value="TAUD_TFDA-LIKE DOMAIN-CONTAINING PROTEIN"/>
    <property type="match status" value="1"/>
</dbReference>
<dbReference type="STRING" id="394193.SAMN04489732_11221"/>
<feature type="domain" description="TauD/TfdA-like" evidence="5">
    <location>
        <begin position="25"/>
        <end position="314"/>
    </location>
</feature>
<dbReference type="OrthoDB" id="9769888at2"/>
<dbReference type="InterPro" id="IPR050411">
    <property type="entry name" value="AlphaKG_dependent_hydroxylases"/>
</dbReference>
<protein>
    <submittedName>
        <fullName evidence="6">Taurine dioxygenase, alpha-ketoglutarate-dependent</fullName>
    </submittedName>
</protein>
<keyword evidence="4" id="KW-0045">Antibiotic biosynthesis</keyword>
<gene>
    <name evidence="6" type="ORF">SAMN04489732_11221</name>
</gene>
<dbReference type="RefSeq" id="WP_091620685.1">
    <property type="nucleotide sequence ID" value="NZ_FOEF01000012.1"/>
</dbReference>
<evidence type="ECO:0000256" key="4">
    <source>
        <dbReference type="ARBA" id="ARBA00023194"/>
    </source>
</evidence>
<organism evidence="6 7">
    <name type="scientific">Amycolatopsis saalfeldensis</name>
    <dbReference type="NCBI Taxonomy" id="394193"/>
    <lineage>
        <taxon>Bacteria</taxon>
        <taxon>Bacillati</taxon>
        <taxon>Actinomycetota</taxon>
        <taxon>Actinomycetes</taxon>
        <taxon>Pseudonocardiales</taxon>
        <taxon>Pseudonocardiaceae</taxon>
        <taxon>Amycolatopsis</taxon>
    </lineage>
</organism>
<dbReference type="PANTHER" id="PTHR10696">
    <property type="entry name" value="GAMMA-BUTYROBETAINE HYDROXYLASE-RELATED"/>
    <property type="match status" value="1"/>
</dbReference>
<dbReference type="InterPro" id="IPR003819">
    <property type="entry name" value="TauD/TfdA-like"/>
</dbReference>
<dbReference type="EMBL" id="FOEF01000012">
    <property type="protein sequence ID" value="SEP48384.1"/>
    <property type="molecule type" value="Genomic_DNA"/>
</dbReference>
<keyword evidence="3" id="KW-0408">Iron</keyword>
<dbReference type="AlphaFoldDB" id="A0A1H8Y7X5"/>
<reference evidence="6 7" key="1">
    <citation type="submission" date="2016-10" db="EMBL/GenBank/DDBJ databases">
        <authorList>
            <person name="de Groot N.N."/>
        </authorList>
    </citation>
    <scope>NUCLEOTIDE SEQUENCE [LARGE SCALE GENOMIC DNA]</scope>
    <source>
        <strain evidence="6 7">DSM 44993</strain>
    </source>
</reference>
<comment type="cofactor">
    <cofactor evidence="1">
        <name>Fe(2+)</name>
        <dbReference type="ChEBI" id="CHEBI:29033"/>
    </cofactor>
</comment>
<evidence type="ECO:0000256" key="2">
    <source>
        <dbReference type="ARBA" id="ARBA00023002"/>
    </source>
</evidence>
<dbReference type="Proteomes" id="UP000198582">
    <property type="component" value="Unassembled WGS sequence"/>
</dbReference>
<name>A0A1H8Y7X5_9PSEU</name>
<keyword evidence="2" id="KW-0560">Oxidoreductase</keyword>
<evidence type="ECO:0000313" key="7">
    <source>
        <dbReference type="Proteomes" id="UP000198582"/>
    </source>
</evidence>
<proteinExistence type="predicted"/>
<dbReference type="Gene3D" id="3.60.130.10">
    <property type="entry name" value="Clavaminate synthase-like"/>
    <property type="match status" value="1"/>
</dbReference>
<dbReference type="Pfam" id="PF02668">
    <property type="entry name" value="TauD"/>
    <property type="match status" value="1"/>
</dbReference>
<dbReference type="GO" id="GO:0017000">
    <property type="term" value="P:antibiotic biosynthetic process"/>
    <property type="evidence" value="ECO:0007669"/>
    <property type="project" value="UniProtKB-KW"/>
</dbReference>